<keyword evidence="4" id="KW-1185">Reference proteome</keyword>
<dbReference type="InterPro" id="IPR025836">
    <property type="entry name" value="Zn_knuckle_CX2CX4HX4C"/>
</dbReference>
<evidence type="ECO:0000256" key="1">
    <source>
        <dbReference type="SAM" id="MobiDB-lite"/>
    </source>
</evidence>
<evidence type="ECO:0000259" key="2">
    <source>
        <dbReference type="Pfam" id="PF14392"/>
    </source>
</evidence>
<feature type="region of interest" description="Disordered" evidence="1">
    <location>
        <begin position="159"/>
        <end position="183"/>
    </location>
</feature>
<dbReference type="InterPro" id="IPR040256">
    <property type="entry name" value="At4g02000-like"/>
</dbReference>
<name>A0ABU6YDI5_9FABA</name>
<gene>
    <name evidence="3" type="ORF">PIB30_034635</name>
</gene>
<evidence type="ECO:0000313" key="3">
    <source>
        <dbReference type="EMBL" id="MED6207313.1"/>
    </source>
</evidence>
<comment type="caution">
    <text evidence="3">The sequence shown here is derived from an EMBL/GenBank/DDBJ whole genome shotgun (WGS) entry which is preliminary data.</text>
</comment>
<organism evidence="3 4">
    <name type="scientific">Stylosanthes scabra</name>
    <dbReference type="NCBI Taxonomy" id="79078"/>
    <lineage>
        <taxon>Eukaryota</taxon>
        <taxon>Viridiplantae</taxon>
        <taxon>Streptophyta</taxon>
        <taxon>Embryophyta</taxon>
        <taxon>Tracheophyta</taxon>
        <taxon>Spermatophyta</taxon>
        <taxon>Magnoliopsida</taxon>
        <taxon>eudicotyledons</taxon>
        <taxon>Gunneridae</taxon>
        <taxon>Pentapetalae</taxon>
        <taxon>rosids</taxon>
        <taxon>fabids</taxon>
        <taxon>Fabales</taxon>
        <taxon>Fabaceae</taxon>
        <taxon>Papilionoideae</taxon>
        <taxon>50 kb inversion clade</taxon>
        <taxon>dalbergioids sensu lato</taxon>
        <taxon>Dalbergieae</taxon>
        <taxon>Pterocarpus clade</taxon>
        <taxon>Stylosanthes</taxon>
    </lineage>
</organism>
<dbReference type="PANTHER" id="PTHR31286:SF180">
    <property type="entry name" value="OS10G0362600 PROTEIN"/>
    <property type="match status" value="1"/>
</dbReference>
<protein>
    <recommendedName>
        <fullName evidence="2">Zinc knuckle CX2CX4HX4C domain-containing protein</fullName>
    </recommendedName>
</protein>
<feature type="domain" description="Zinc knuckle CX2CX4HX4C" evidence="2">
    <location>
        <begin position="56"/>
        <end position="103"/>
    </location>
</feature>
<reference evidence="3 4" key="1">
    <citation type="journal article" date="2023" name="Plants (Basel)">
        <title>Bridging the Gap: Combining Genomics and Transcriptomics Approaches to Understand Stylosanthes scabra, an Orphan Legume from the Brazilian Caatinga.</title>
        <authorList>
            <person name="Ferreira-Neto J.R.C."/>
            <person name="da Silva M.D."/>
            <person name="Binneck E."/>
            <person name="de Melo N.F."/>
            <person name="da Silva R.H."/>
            <person name="de Melo A.L.T.M."/>
            <person name="Pandolfi V."/>
            <person name="Bustamante F.O."/>
            <person name="Brasileiro-Vidal A.C."/>
            <person name="Benko-Iseppon A.M."/>
        </authorList>
    </citation>
    <scope>NUCLEOTIDE SEQUENCE [LARGE SCALE GENOMIC DNA]</scope>
    <source>
        <tissue evidence="3">Leaves</tissue>
    </source>
</reference>
<sequence>MAASAASSSAINISNPQDDEAIIVLEASDISAGFDRCSKSLVCGKETSIVKVKVLLDVTKPLRRSLKISGPNQKVFEIGIRYERIGIFCNYCGHVGHEIRNCSTQIDDSLKGEGGRRVTTLKENIQAITNQVESSIKSKSDKPVPVNLIKSLAGLSVASKTEKSNEDDSEALSKANPPQPSMMIVSETPLQPVRPAINHENQNEFVFTTNVINSENSSQRVSLKQQARKKFIKVSGTKRSSTDNKNTQACKKLCSTEVSTAEEGEGATPQWAPNPQ</sequence>
<dbReference type="Pfam" id="PF14392">
    <property type="entry name" value="zf-CCHC_4"/>
    <property type="match status" value="1"/>
</dbReference>
<dbReference type="Proteomes" id="UP001341840">
    <property type="component" value="Unassembled WGS sequence"/>
</dbReference>
<proteinExistence type="predicted"/>
<evidence type="ECO:0000313" key="4">
    <source>
        <dbReference type="Proteomes" id="UP001341840"/>
    </source>
</evidence>
<dbReference type="PANTHER" id="PTHR31286">
    <property type="entry name" value="GLYCINE-RICH CELL WALL STRUCTURAL PROTEIN 1.8-LIKE"/>
    <property type="match status" value="1"/>
</dbReference>
<accession>A0ABU6YDI5</accession>
<dbReference type="EMBL" id="JASCZI010241817">
    <property type="protein sequence ID" value="MED6207313.1"/>
    <property type="molecule type" value="Genomic_DNA"/>
</dbReference>